<dbReference type="AlphaFoldDB" id="A0A0F9LNY9"/>
<organism evidence="9">
    <name type="scientific">marine sediment metagenome</name>
    <dbReference type="NCBI Taxonomy" id="412755"/>
    <lineage>
        <taxon>unclassified sequences</taxon>
        <taxon>metagenomes</taxon>
        <taxon>ecological metagenomes</taxon>
    </lineage>
</organism>
<evidence type="ECO:0000313" key="9">
    <source>
        <dbReference type="EMBL" id="KKM88931.1"/>
    </source>
</evidence>
<dbReference type="InterPro" id="IPR044068">
    <property type="entry name" value="CB"/>
</dbReference>
<dbReference type="Pfam" id="PF22022">
    <property type="entry name" value="Phage_int_M"/>
    <property type="match status" value="1"/>
</dbReference>
<dbReference type="PANTHER" id="PTHR30629">
    <property type="entry name" value="PROPHAGE INTEGRASE"/>
    <property type="match status" value="1"/>
</dbReference>
<dbReference type="GO" id="GO:0075713">
    <property type="term" value="P:establishment of integrated proviral latency"/>
    <property type="evidence" value="ECO:0007669"/>
    <property type="project" value="UniProtKB-KW"/>
</dbReference>
<name>A0A0F9LNY9_9ZZZZ</name>
<dbReference type="GO" id="GO:0006310">
    <property type="term" value="P:DNA recombination"/>
    <property type="evidence" value="ECO:0007669"/>
    <property type="project" value="UniProtKB-KW"/>
</dbReference>
<keyword evidence="5" id="KW-1179">Viral genome integration</keyword>
<evidence type="ECO:0008006" key="10">
    <source>
        <dbReference type="Google" id="ProtNLM"/>
    </source>
</evidence>
<dbReference type="InterPro" id="IPR053876">
    <property type="entry name" value="Phage_int_M"/>
</dbReference>
<evidence type="ECO:0000256" key="3">
    <source>
        <dbReference type="ARBA" id="ARBA00023125"/>
    </source>
</evidence>
<dbReference type="EMBL" id="LAZR01006895">
    <property type="protein sequence ID" value="KKM88931.1"/>
    <property type="molecule type" value="Genomic_DNA"/>
</dbReference>
<dbReference type="Gene3D" id="1.10.150.130">
    <property type="match status" value="1"/>
</dbReference>
<evidence type="ECO:0000259" key="7">
    <source>
        <dbReference type="PROSITE" id="PS51898"/>
    </source>
</evidence>
<dbReference type="SUPFAM" id="SSF56349">
    <property type="entry name" value="DNA breaking-rejoining enzymes"/>
    <property type="match status" value="1"/>
</dbReference>
<dbReference type="InterPro" id="IPR013762">
    <property type="entry name" value="Integrase-like_cat_sf"/>
</dbReference>
<dbReference type="PROSITE" id="PS51898">
    <property type="entry name" value="TYR_RECOMBINASE"/>
    <property type="match status" value="1"/>
</dbReference>
<dbReference type="InterPro" id="IPR050808">
    <property type="entry name" value="Phage_Integrase"/>
</dbReference>
<dbReference type="Pfam" id="PF00589">
    <property type="entry name" value="Phage_integrase"/>
    <property type="match status" value="1"/>
</dbReference>
<dbReference type="InterPro" id="IPR002104">
    <property type="entry name" value="Integrase_catalytic"/>
</dbReference>
<gene>
    <name evidence="9" type="ORF">LCGC14_1253760</name>
</gene>
<reference evidence="9" key="1">
    <citation type="journal article" date="2015" name="Nature">
        <title>Complex archaea that bridge the gap between prokaryotes and eukaryotes.</title>
        <authorList>
            <person name="Spang A."/>
            <person name="Saw J.H."/>
            <person name="Jorgensen S.L."/>
            <person name="Zaremba-Niedzwiedzka K."/>
            <person name="Martijn J."/>
            <person name="Lind A.E."/>
            <person name="van Eijk R."/>
            <person name="Schleper C."/>
            <person name="Guy L."/>
            <person name="Ettema T.J."/>
        </authorList>
    </citation>
    <scope>NUCLEOTIDE SEQUENCE</scope>
</reference>
<feature type="domain" description="Tyr recombinase" evidence="7">
    <location>
        <begin position="158"/>
        <end position="331"/>
    </location>
</feature>
<dbReference type="CDD" id="cd00796">
    <property type="entry name" value="INT_Rci_Hp1_C"/>
    <property type="match status" value="1"/>
</dbReference>
<dbReference type="GO" id="GO:0046718">
    <property type="term" value="P:symbiont entry into host cell"/>
    <property type="evidence" value="ECO:0007669"/>
    <property type="project" value="UniProtKB-KW"/>
</dbReference>
<evidence type="ECO:0000256" key="5">
    <source>
        <dbReference type="ARBA" id="ARBA00023195"/>
    </source>
</evidence>
<keyword evidence="6" id="KW-1160">Virus entry into host cell</keyword>
<feature type="domain" description="Core-binding (CB)" evidence="8">
    <location>
        <begin position="56"/>
        <end position="137"/>
    </location>
</feature>
<keyword evidence="3" id="KW-0238">DNA-binding</keyword>
<dbReference type="GO" id="GO:0015074">
    <property type="term" value="P:DNA integration"/>
    <property type="evidence" value="ECO:0007669"/>
    <property type="project" value="UniProtKB-KW"/>
</dbReference>
<dbReference type="InterPro" id="IPR011010">
    <property type="entry name" value="DNA_brk_join_enz"/>
</dbReference>
<evidence type="ECO:0000256" key="4">
    <source>
        <dbReference type="ARBA" id="ARBA00023172"/>
    </source>
</evidence>
<dbReference type="GO" id="GO:0044826">
    <property type="term" value="P:viral genome integration into host DNA"/>
    <property type="evidence" value="ECO:0007669"/>
    <property type="project" value="UniProtKB-KW"/>
</dbReference>
<proteinExistence type="inferred from homology"/>
<evidence type="ECO:0000256" key="2">
    <source>
        <dbReference type="ARBA" id="ARBA00022908"/>
    </source>
</evidence>
<protein>
    <recommendedName>
        <fullName evidence="10">Tyr recombinase domain-containing protein</fullName>
    </recommendedName>
</protein>
<sequence length="346" mass="39293">MSIRQKPDGRWLTVWYVNGKQKAKEYGRGEIARQKAIAKDAAMRATRPRRRDKGGATFDQLANLYLETKKGTIAETSIYNMYRKFDAVIGPVIGHVAASLIDARTIDAYVSSRISEVKKSTINRDIADIQAVLNWAVSRNYLSRNPIAGLKKPARDDEIIDPPTIGELSRILDHLEGHVKRAIYIQYYTGVRPGFRELFSLRYQDVNRERGTITIRSARKGGIAVRRIPLHPDLAILLDRWYAADGKEADRYIIRYNDRPIKSYKTAWKQAKKAAGITRRIRPYDLRHAAISELVRLGDLRAAGAIAGHSAEEMTIKYTHTNLDAERGLIERMPSLVNKKPENVDQ</sequence>
<comment type="caution">
    <text evidence="9">The sequence shown here is derived from an EMBL/GenBank/DDBJ whole genome shotgun (WGS) entry which is preliminary data.</text>
</comment>
<evidence type="ECO:0000256" key="6">
    <source>
        <dbReference type="ARBA" id="ARBA00023296"/>
    </source>
</evidence>
<comment type="similarity">
    <text evidence="1">Belongs to the 'phage' integrase family.</text>
</comment>
<dbReference type="GO" id="GO:0003677">
    <property type="term" value="F:DNA binding"/>
    <property type="evidence" value="ECO:0007669"/>
    <property type="project" value="UniProtKB-KW"/>
</dbReference>
<dbReference type="PANTHER" id="PTHR30629:SF2">
    <property type="entry name" value="PROPHAGE INTEGRASE INTS-RELATED"/>
    <property type="match status" value="1"/>
</dbReference>
<evidence type="ECO:0000259" key="8">
    <source>
        <dbReference type="PROSITE" id="PS51900"/>
    </source>
</evidence>
<evidence type="ECO:0000256" key="1">
    <source>
        <dbReference type="ARBA" id="ARBA00008857"/>
    </source>
</evidence>
<dbReference type="InterPro" id="IPR010998">
    <property type="entry name" value="Integrase_recombinase_N"/>
</dbReference>
<accession>A0A0F9LNY9</accession>
<dbReference type="Gene3D" id="1.10.443.10">
    <property type="entry name" value="Intergrase catalytic core"/>
    <property type="match status" value="1"/>
</dbReference>
<keyword evidence="4" id="KW-0233">DNA recombination</keyword>
<dbReference type="PROSITE" id="PS51900">
    <property type="entry name" value="CB"/>
    <property type="match status" value="1"/>
</dbReference>
<keyword evidence="2" id="KW-0229">DNA integration</keyword>